<protein>
    <submittedName>
        <fullName evidence="1">Uncharacterized protein</fullName>
    </submittedName>
</protein>
<accession>A0ACC2VTS3</accession>
<evidence type="ECO:0000313" key="2">
    <source>
        <dbReference type="Proteomes" id="UP001241377"/>
    </source>
</evidence>
<name>A0ACC2VTS3_9TREE</name>
<organism evidence="1 2">
    <name type="scientific">Naganishia cerealis</name>
    <dbReference type="NCBI Taxonomy" id="610337"/>
    <lineage>
        <taxon>Eukaryota</taxon>
        <taxon>Fungi</taxon>
        <taxon>Dikarya</taxon>
        <taxon>Basidiomycota</taxon>
        <taxon>Agaricomycotina</taxon>
        <taxon>Tremellomycetes</taxon>
        <taxon>Filobasidiales</taxon>
        <taxon>Filobasidiaceae</taxon>
        <taxon>Naganishia</taxon>
    </lineage>
</organism>
<keyword evidence="2" id="KW-1185">Reference proteome</keyword>
<evidence type="ECO:0000313" key="1">
    <source>
        <dbReference type="EMBL" id="KAJ9102285.1"/>
    </source>
</evidence>
<sequence length="914" mass="103281">MKTLLLQIPLKKTEDVNWTKTLNNYLVSVYGSSSEYQQDLTNFNKLRLDLRGCHADSTGIRLYFKYYSQLELLDLRVPFETANRHKKLEFKWYDAFNPSESYKQHALAFEKASILFNLGALLAKLANSKYQESQRNSSTSSETDGAFKESLQLFQQAAGVYEFLRENFLHAPSKDLGQSTIKFLVRLTLGQAQEVFLLKVISGDTEQKQNSLIAKLCSSASVYYDECYSMSKNAAESKDSKFDSSGYTIVDTATDEFDDFEEDAAHLSSDYDPDSSDLPQVVASLDPYWPDSMFLKKNLYKSLSHYHFALNLENTKKYGEAIAHLTRSLKILNEIDPKFLKNFETHGGVEAYELLDFCKYQKEVIGIKLNDLEKDNDFIYHEIVPSEATLPEIKPLDSAKAVPLNNNKLFNEVSENNYNNFLKSVVPIHIHELMSYYSEQKAQFLRNELDLVDVSDEELSSALEYLKMPKALVMLKEMLQNANATSSGTSSEINPEIINIAMNIQASHQTDTTNRKMLVDLRQQIFDTVSEVDSILANQMSDTSVLKDDLMKVKKSLFDASNSDGKLLNLVNSENMALYSILGKGPDSLEFRQLFETKSPSKKSNELSLLDMDETQIANMDIGGRIKALEETLHELNLIKQKKKQLIESLKEAIHKDDISDILILNSNVKSVNEIKTVIFEEELKKFDPYGKELDNLLTRQKDVVSKLTNDWQALSSNPEVKDIQSSTQFKQQTMVLQSKKIKEFYDNNWLAYSEGLTKGVGFYKQLLGFVQTLKNRALNNSQASIEDRFRAMNVNSRAGPQVPPQSSGNRTSFSTSGPQYSLEGRQTQSSISLASDYNSYQVPLQVGNQLTGTLSAQSSGGASYNRPAPALPPKPPKEGYAQQPQQPAKPTDGLIYNQPSTYLPNMYNFFSNS</sequence>
<gene>
    <name evidence="1" type="ORF">QFC19_004833</name>
</gene>
<proteinExistence type="predicted"/>
<comment type="caution">
    <text evidence="1">The sequence shown here is derived from an EMBL/GenBank/DDBJ whole genome shotgun (WGS) entry which is preliminary data.</text>
</comment>
<dbReference type="EMBL" id="JASBWR010000052">
    <property type="protein sequence ID" value="KAJ9102285.1"/>
    <property type="molecule type" value="Genomic_DNA"/>
</dbReference>
<dbReference type="Proteomes" id="UP001241377">
    <property type="component" value="Unassembled WGS sequence"/>
</dbReference>
<reference evidence="1" key="1">
    <citation type="submission" date="2023-04" db="EMBL/GenBank/DDBJ databases">
        <title>Draft Genome sequencing of Naganishia species isolated from polar environments using Oxford Nanopore Technology.</title>
        <authorList>
            <person name="Leo P."/>
            <person name="Venkateswaran K."/>
        </authorList>
    </citation>
    <scope>NUCLEOTIDE SEQUENCE</scope>
    <source>
        <strain evidence="1">MNA-CCFEE 5261</strain>
    </source>
</reference>